<organism evidence="1 2">
    <name type="scientific">Oopsacas minuta</name>
    <dbReference type="NCBI Taxonomy" id="111878"/>
    <lineage>
        <taxon>Eukaryota</taxon>
        <taxon>Metazoa</taxon>
        <taxon>Porifera</taxon>
        <taxon>Hexactinellida</taxon>
        <taxon>Hexasterophora</taxon>
        <taxon>Lyssacinosida</taxon>
        <taxon>Leucopsacidae</taxon>
        <taxon>Oopsacas</taxon>
    </lineage>
</organism>
<evidence type="ECO:0000313" key="1">
    <source>
        <dbReference type="EMBL" id="KAI6659277.1"/>
    </source>
</evidence>
<sequence length="471" mass="53900">MSVDISLSPLTTPVITEDKLNTTVESLDDTTSDIISECSRVWTAKHSDAVSNRVSSSKQYIKGIAGKKSLEEVSKELPTVFMEVTHEISYDVLATEFLTNNSATIDKRVFMLDKLIPCLAVSIQRLLMQVVKLGVVDRDVSTSGFNPINFLAQQLMRNNPRYNTTIENSPYVVGIRLASDEMRRRMFAMEESRLAKIKADAKYRREERVRQKLLKKQREEYRQRELKKSYEDWVMLGLTALPRLPIYSALTAFKERLIDIQDISLDNYYIPDRDEFLNTTLVEDNTEFAMLFFPSVKHVASDLFEVFKDHLKVCGSSYRLSLIREKRRDVIGNVFKSIDERIDGNLNRHRIIQLFTSFYHHADKSTQNALVDPKTFGISEFEQDIIDESISNIILTISDKENGKDDNQIIEQVTSENNLTTELAKTQNGILLPEALNQDITDSKQETDDISKGQNVDTIHPSVVSTHALRE</sequence>
<dbReference type="CDD" id="cd22968">
    <property type="entry name" value="DD_EFCAB5"/>
    <property type="match status" value="1"/>
</dbReference>
<dbReference type="Proteomes" id="UP001165289">
    <property type="component" value="Unassembled WGS sequence"/>
</dbReference>
<keyword evidence="2" id="KW-1185">Reference proteome</keyword>
<accession>A0AAV7KDN7</accession>
<gene>
    <name evidence="1" type="ORF">LOD99_14948</name>
</gene>
<proteinExistence type="predicted"/>
<comment type="caution">
    <text evidence="1">The sequence shown here is derived from an EMBL/GenBank/DDBJ whole genome shotgun (WGS) entry which is preliminary data.</text>
</comment>
<dbReference type="PANTHER" id="PTHR46788:SF1">
    <property type="entry name" value="EF-HAND CALCIUM-BINDING DOMAIN-CONTAINING PROTEIN 5"/>
    <property type="match status" value="1"/>
</dbReference>
<protein>
    <submittedName>
        <fullName evidence="1">EF-hand calcium-binding domain-containing protein 5-like isoform X1</fullName>
    </submittedName>
</protein>
<dbReference type="EMBL" id="JAKMXF010000066">
    <property type="protein sequence ID" value="KAI6659277.1"/>
    <property type="molecule type" value="Genomic_DNA"/>
</dbReference>
<reference evidence="1 2" key="1">
    <citation type="journal article" date="2023" name="BMC Biol.">
        <title>The compact genome of the sponge Oopsacas minuta (Hexactinellida) is lacking key metazoan core genes.</title>
        <authorList>
            <person name="Santini S."/>
            <person name="Schenkelaars Q."/>
            <person name="Jourda C."/>
            <person name="Duchesne M."/>
            <person name="Belahbib H."/>
            <person name="Rocher C."/>
            <person name="Selva M."/>
            <person name="Riesgo A."/>
            <person name="Vervoort M."/>
            <person name="Leys S.P."/>
            <person name="Kodjabachian L."/>
            <person name="Le Bivic A."/>
            <person name="Borchiellini C."/>
            <person name="Claverie J.M."/>
            <person name="Renard E."/>
        </authorList>
    </citation>
    <scope>NUCLEOTIDE SEQUENCE [LARGE SCALE GENOMIC DNA]</scope>
    <source>
        <strain evidence="1">SPO-2</strain>
    </source>
</reference>
<dbReference type="PANTHER" id="PTHR46788">
    <property type="entry name" value="EF-HAND CALCIUM-BINDING DOMAIN-CONTAINING PROTEIN 5"/>
    <property type="match status" value="1"/>
</dbReference>
<dbReference type="AlphaFoldDB" id="A0AAV7KDN7"/>
<name>A0AAV7KDN7_9METZ</name>
<evidence type="ECO:0000313" key="2">
    <source>
        <dbReference type="Proteomes" id="UP001165289"/>
    </source>
</evidence>